<protein>
    <recommendedName>
        <fullName evidence="1">peptide chain release factor N(5)-glutamine methyltransferase</fullName>
        <ecNumber evidence="1">2.1.1.297</ecNumber>
    </recommendedName>
</protein>
<dbReference type="GO" id="GO:0102559">
    <property type="term" value="F:peptide chain release factor N(5)-glutamine methyltransferase activity"/>
    <property type="evidence" value="ECO:0007669"/>
    <property type="project" value="UniProtKB-EC"/>
</dbReference>
<dbReference type="InterPro" id="IPR022446">
    <property type="entry name" value="MeTrfrase_put"/>
</dbReference>
<name>C8X937_NAKMY</name>
<dbReference type="eggNOG" id="COG2890">
    <property type="taxonomic scope" value="Bacteria"/>
</dbReference>
<proteinExistence type="predicted"/>
<evidence type="ECO:0000313" key="8">
    <source>
        <dbReference type="Proteomes" id="UP000002218"/>
    </source>
</evidence>
<dbReference type="PANTHER" id="PTHR18895:SF74">
    <property type="entry name" value="MTRF1L RELEASE FACTOR GLUTAMINE METHYLTRANSFERASE"/>
    <property type="match status" value="1"/>
</dbReference>
<dbReference type="Proteomes" id="UP000002218">
    <property type="component" value="Chromosome"/>
</dbReference>
<dbReference type="AlphaFoldDB" id="C8X937"/>
<keyword evidence="8" id="KW-1185">Reference proteome</keyword>
<keyword evidence="3" id="KW-0808">Transferase</keyword>
<dbReference type="NCBIfam" id="TIGR00536">
    <property type="entry name" value="hemK_fam"/>
    <property type="match status" value="1"/>
</dbReference>
<evidence type="ECO:0000256" key="5">
    <source>
        <dbReference type="ARBA" id="ARBA00048391"/>
    </source>
</evidence>
<feature type="domain" description="Methyltransferase small" evidence="6">
    <location>
        <begin position="97"/>
        <end position="180"/>
    </location>
</feature>
<gene>
    <name evidence="7" type="ordered locus">Namu_4861</name>
</gene>
<evidence type="ECO:0000259" key="6">
    <source>
        <dbReference type="Pfam" id="PF05175"/>
    </source>
</evidence>
<evidence type="ECO:0000256" key="3">
    <source>
        <dbReference type="ARBA" id="ARBA00022679"/>
    </source>
</evidence>
<dbReference type="InterPro" id="IPR004556">
    <property type="entry name" value="HemK-like"/>
</dbReference>
<accession>C8X937</accession>
<evidence type="ECO:0000256" key="1">
    <source>
        <dbReference type="ARBA" id="ARBA00012771"/>
    </source>
</evidence>
<reference evidence="7 8" key="2">
    <citation type="journal article" date="2010" name="Stand. Genomic Sci.">
        <title>Complete genome sequence of Nakamurella multipartita type strain (Y-104).</title>
        <authorList>
            <person name="Tice H."/>
            <person name="Mayilraj S."/>
            <person name="Sims D."/>
            <person name="Lapidus A."/>
            <person name="Nolan M."/>
            <person name="Lucas S."/>
            <person name="Glavina Del Rio T."/>
            <person name="Copeland A."/>
            <person name="Cheng J.F."/>
            <person name="Meincke L."/>
            <person name="Bruce D."/>
            <person name="Goodwin L."/>
            <person name="Pitluck S."/>
            <person name="Ivanova N."/>
            <person name="Mavromatis K."/>
            <person name="Ovchinnikova G."/>
            <person name="Pati A."/>
            <person name="Chen A."/>
            <person name="Palaniappan K."/>
            <person name="Land M."/>
            <person name="Hauser L."/>
            <person name="Chang Y.J."/>
            <person name="Jeffries C.D."/>
            <person name="Detter J.C."/>
            <person name="Brettin T."/>
            <person name="Rohde M."/>
            <person name="Goker M."/>
            <person name="Bristow J."/>
            <person name="Eisen J.A."/>
            <person name="Markowitz V."/>
            <person name="Hugenholtz P."/>
            <person name="Kyrpides N.C."/>
            <person name="Klenk H.P."/>
            <person name="Chen F."/>
        </authorList>
    </citation>
    <scope>NUCLEOTIDE SEQUENCE [LARGE SCALE GENOMIC DNA]</scope>
    <source>
        <strain evidence="8">ATCC 700099 / DSM 44233 / CIP 104796 / JCM 9543 / NBRC 105858 / Y-104</strain>
    </source>
</reference>
<dbReference type="SUPFAM" id="SSF53335">
    <property type="entry name" value="S-adenosyl-L-methionine-dependent methyltransferases"/>
    <property type="match status" value="1"/>
</dbReference>
<dbReference type="KEGG" id="nml:Namu_4861"/>
<evidence type="ECO:0000256" key="2">
    <source>
        <dbReference type="ARBA" id="ARBA00022603"/>
    </source>
</evidence>
<dbReference type="InParanoid" id="C8X937"/>
<dbReference type="InterPro" id="IPR050320">
    <property type="entry name" value="N5-glutamine_MTase"/>
</dbReference>
<evidence type="ECO:0000313" key="7">
    <source>
        <dbReference type="EMBL" id="ACV81135.1"/>
    </source>
</evidence>
<keyword evidence="4" id="KW-0949">S-adenosyl-L-methionine</keyword>
<dbReference type="GO" id="GO:0032259">
    <property type="term" value="P:methylation"/>
    <property type="evidence" value="ECO:0007669"/>
    <property type="project" value="UniProtKB-KW"/>
</dbReference>
<sequence length="276" mass="27672">MESSAEPGSAGSIPPAGVVAALRGAGCVFAEQEAQLLLAAADGPAELARLVRARVAGTPLEYLVGWVEFDGLRIAVTDGVFVPRQRSRLLVRAAVGHLAGRPEPLVVELCCGCGAIGLAIAAAVPGVRLHAADIDPVAVGCARSNLAPIGAAVYAGDLFAALPGRLRGAVDVLVANAPYVPTAAIALMPPEARDHEPGIALDGGPDGTRVLRRVIAGAVAWLAPDGVLLVEVGTSQIPLITTAFTAAGLAPQIVRDEELGATVALGRPAAAGAGRA</sequence>
<dbReference type="EMBL" id="CP001737">
    <property type="protein sequence ID" value="ACV81135.1"/>
    <property type="molecule type" value="Genomic_DNA"/>
</dbReference>
<dbReference type="PANTHER" id="PTHR18895">
    <property type="entry name" value="HEMK METHYLTRANSFERASE"/>
    <property type="match status" value="1"/>
</dbReference>
<dbReference type="HOGENOM" id="CLU_018398_4_2_11"/>
<comment type="catalytic activity">
    <reaction evidence="5">
        <text>L-glutaminyl-[peptide chain release factor] + S-adenosyl-L-methionine = N(5)-methyl-L-glutaminyl-[peptide chain release factor] + S-adenosyl-L-homocysteine + H(+)</text>
        <dbReference type="Rhea" id="RHEA:42896"/>
        <dbReference type="Rhea" id="RHEA-COMP:10271"/>
        <dbReference type="Rhea" id="RHEA-COMP:10272"/>
        <dbReference type="ChEBI" id="CHEBI:15378"/>
        <dbReference type="ChEBI" id="CHEBI:30011"/>
        <dbReference type="ChEBI" id="CHEBI:57856"/>
        <dbReference type="ChEBI" id="CHEBI:59789"/>
        <dbReference type="ChEBI" id="CHEBI:61891"/>
        <dbReference type="EC" id="2.1.1.297"/>
    </reaction>
</comment>
<dbReference type="RefSeq" id="WP_015749944.1">
    <property type="nucleotide sequence ID" value="NC_013235.1"/>
</dbReference>
<dbReference type="InterPro" id="IPR029063">
    <property type="entry name" value="SAM-dependent_MTases_sf"/>
</dbReference>
<dbReference type="OrthoDB" id="9800643at2"/>
<evidence type="ECO:0000256" key="4">
    <source>
        <dbReference type="ARBA" id="ARBA00022691"/>
    </source>
</evidence>
<dbReference type="Pfam" id="PF05175">
    <property type="entry name" value="MTS"/>
    <property type="match status" value="1"/>
</dbReference>
<dbReference type="STRING" id="479431.Namu_4861"/>
<organism evidence="7 8">
    <name type="scientific">Nakamurella multipartita (strain ATCC 700099 / DSM 44233 / CIP 104796 / JCM 9543 / NBRC 105858 / Y-104)</name>
    <name type="common">Microsphaera multipartita</name>
    <dbReference type="NCBI Taxonomy" id="479431"/>
    <lineage>
        <taxon>Bacteria</taxon>
        <taxon>Bacillati</taxon>
        <taxon>Actinomycetota</taxon>
        <taxon>Actinomycetes</taxon>
        <taxon>Nakamurellales</taxon>
        <taxon>Nakamurellaceae</taxon>
        <taxon>Nakamurella</taxon>
    </lineage>
</organism>
<dbReference type="InterPro" id="IPR007848">
    <property type="entry name" value="Small_mtfrase_dom"/>
</dbReference>
<reference evidence="8" key="1">
    <citation type="submission" date="2009-09" db="EMBL/GenBank/DDBJ databases">
        <title>The complete genome of Nakamurella multipartita DSM 44233.</title>
        <authorList>
            <consortium name="US DOE Joint Genome Institute (JGI-PGF)"/>
            <person name="Lucas S."/>
            <person name="Copeland A."/>
            <person name="Lapidus A."/>
            <person name="Glavina del Rio T."/>
            <person name="Dalin E."/>
            <person name="Tice H."/>
            <person name="Bruce D."/>
            <person name="Goodwin L."/>
            <person name="Pitluck S."/>
            <person name="Kyrpides N."/>
            <person name="Mavromatis K."/>
            <person name="Ivanova N."/>
            <person name="Ovchinnikova G."/>
            <person name="Sims D."/>
            <person name="Meincke L."/>
            <person name="Brettin T."/>
            <person name="Detter J.C."/>
            <person name="Han C."/>
            <person name="Larimer F."/>
            <person name="Land M."/>
            <person name="Hauser L."/>
            <person name="Markowitz V."/>
            <person name="Cheng J.-F."/>
            <person name="Hugenholtz P."/>
            <person name="Woyke T."/>
            <person name="Wu D."/>
            <person name="Klenk H.-P."/>
            <person name="Eisen J.A."/>
        </authorList>
    </citation>
    <scope>NUCLEOTIDE SEQUENCE [LARGE SCALE GENOMIC DNA]</scope>
    <source>
        <strain evidence="8">ATCC 700099 / DSM 44233 / CIP 104796 / JCM 9543 / NBRC 105858 / Y-104</strain>
    </source>
</reference>
<dbReference type="NCBIfam" id="TIGR03704">
    <property type="entry name" value="PrmC_rel_meth"/>
    <property type="match status" value="1"/>
</dbReference>
<keyword evidence="2 7" id="KW-0489">Methyltransferase</keyword>
<dbReference type="EC" id="2.1.1.297" evidence="1"/>
<dbReference type="Gene3D" id="3.40.50.150">
    <property type="entry name" value="Vaccinia Virus protein VP39"/>
    <property type="match status" value="1"/>
</dbReference>